<dbReference type="EMBL" id="EU051319">
    <property type="protein sequence ID" value="ABU23776.1"/>
    <property type="molecule type" value="mRNA"/>
</dbReference>
<keyword evidence="3" id="KW-0430">Lectin</keyword>
<dbReference type="AlphaFoldDB" id="A7UEB6"/>
<dbReference type="Gene3D" id="2.60.120.740">
    <property type="match status" value="1"/>
</dbReference>
<accession>A7UEB6</accession>
<keyword evidence="1" id="KW-0732">Signal</keyword>
<dbReference type="InterPro" id="IPR000922">
    <property type="entry name" value="Lectin_gal-bd_dom"/>
</dbReference>
<feature type="domain" description="SUEL-type lectin" evidence="2">
    <location>
        <begin position="30"/>
        <end position="118"/>
    </location>
</feature>
<feature type="chain" id="PRO_5002716292" evidence="1">
    <location>
        <begin position="22"/>
        <end position="118"/>
    </location>
</feature>
<dbReference type="GO" id="GO:0030246">
    <property type="term" value="F:carbohydrate binding"/>
    <property type="evidence" value="ECO:0007669"/>
    <property type="project" value="UniProtKB-KW"/>
</dbReference>
<feature type="signal peptide" evidence="1">
    <location>
        <begin position="1"/>
        <end position="21"/>
    </location>
</feature>
<reference evidence="3" key="1">
    <citation type="journal article" date="2008" name="Dev. Comp. Immunol.">
        <title>Novel rhamnose-binding lectins from the colonial ascidian Botryllus schlosseri.</title>
        <authorList>
            <person name="Gasparini F."/>
            <person name="Franchi N."/>
            <person name="Spolaore B."/>
            <person name="Ballarin L."/>
        </authorList>
    </citation>
    <scope>NUCLEOTIDE SEQUENCE</scope>
</reference>
<proteinExistence type="evidence at transcript level"/>
<organism evidence="3">
    <name type="scientific">Botryllus schlosseri</name>
    <name type="common">Golden star tunicate</name>
    <name type="synonym">Alcyonium schlosseri</name>
    <dbReference type="NCBI Taxonomy" id="30301"/>
    <lineage>
        <taxon>Eukaryota</taxon>
        <taxon>Metazoa</taxon>
        <taxon>Chordata</taxon>
        <taxon>Tunicata</taxon>
        <taxon>Ascidiacea</taxon>
        <taxon>Stolidobranchia</taxon>
        <taxon>Styelidae</taxon>
        <taxon>Botryllus</taxon>
    </lineage>
</organism>
<name>A7UEB6_BOTSH</name>
<sequence>MGPLTVASMLVFLVCAATTNADTSEIFQRTCERSTMHVQCPAGKTIRLRSAMYGRKEVNNECPNSGPDTTTCEAEDSGNIVAQMCNHENSCDIPASNSVFGDPCVTTVKYLDLVYWCR</sequence>
<evidence type="ECO:0000256" key="1">
    <source>
        <dbReference type="SAM" id="SignalP"/>
    </source>
</evidence>
<dbReference type="InterPro" id="IPR043159">
    <property type="entry name" value="Lectin_gal-bd_sf"/>
</dbReference>
<dbReference type="FunFam" id="2.60.120.740:FF:000001">
    <property type="entry name" value="Adhesion G protein-coupled receptor L2"/>
    <property type="match status" value="1"/>
</dbReference>
<evidence type="ECO:0000259" key="2">
    <source>
        <dbReference type="PROSITE" id="PS50228"/>
    </source>
</evidence>
<dbReference type="Pfam" id="PF02140">
    <property type="entry name" value="SUEL_Lectin"/>
    <property type="match status" value="1"/>
</dbReference>
<protein>
    <submittedName>
        <fullName evidence="3">Rhamnose binding lectin isoform 1</fullName>
    </submittedName>
</protein>
<dbReference type="PROSITE" id="PS50228">
    <property type="entry name" value="SUEL_LECTIN"/>
    <property type="match status" value="1"/>
</dbReference>
<evidence type="ECO:0000313" key="3">
    <source>
        <dbReference type="EMBL" id="ABU23776.1"/>
    </source>
</evidence>
<dbReference type="PANTHER" id="PTHR46780">
    <property type="entry name" value="PROTEIN EVA-1"/>
    <property type="match status" value="1"/>
</dbReference>
<dbReference type="CDD" id="cd22827">
    <property type="entry name" value="Gal_Rha_Lectin_SUL-I-like"/>
    <property type="match status" value="1"/>
</dbReference>